<keyword evidence="10" id="KW-1185">Reference proteome</keyword>
<name>A0ABU8WDN7_9BURK</name>
<keyword evidence="2 7" id="KW-0813">Transport</keyword>
<feature type="transmembrane region" description="Helical" evidence="7">
    <location>
        <begin position="173"/>
        <end position="196"/>
    </location>
</feature>
<dbReference type="InterPro" id="IPR000515">
    <property type="entry name" value="MetI-like"/>
</dbReference>
<keyword evidence="3" id="KW-1003">Cell membrane</keyword>
<dbReference type="Proteomes" id="UP001385892">
    <property type="component" value="Unassembled WGS sequence"/>
</dbReference>
<keyword evidence="4 7" id="KW-0812">Transmembrane</keyword>
<feature type="transmembrane region" description="Helical" evidence="7">
    <location>
        <begin position="142"/>
        <end position="167"/>
    </location>
</feature>
<feature type="transmembrane region" description="Helical" evidence="7">
    <location>
        <begin position="52"/>
        <end position="73"/>
    </location>
</feature>
<feature type="domain" description="ABC transmembrane type-1" evidence="8">
    <location>
        <begin position="105"/>
        <end position="295"/>
    </location>
</feature>
<evidence type="ECO:0000256" key="6">
    <source>
        <dbReference type="ARBA" id="ARBA00023136"/>
    </source>
</evidence>
<dbReference type="PANTHER" id="PTHR32243">
    <property type="entry name" value="MALTOSE TRANSPORT SYSTEM PERMEASE-RELATED"/>
    <property type="match status" value="1"/>
</dbReference>
<feature type="transmembrane region" description="Helical" evidence="7">
    <location>
        <begin position="109"/>
        <end position="130"/>
    </location>
</feature>
<evidence type="ECO:0000313" key="10">
    <source>
        <dbReference type="Proteomes" id="UP001385892"/>
    </source>
</evidence>
<evidence type="ECO:0000256" key="5">
    <source>
        <dbReference type="ARBA" id="ARBA00022989"/>
    </source>
</evidence>
<feature type="transmembrane region" description="Helical" evidence="7">
    <location>
        <begin position="217"/>
        <end position="242"/>
    </location>
</feature>
<reference evidence="9 10" key="1">
    <citation type="submission" date="2024-03" db="EMBL/GenBank/DDBJ databases">
        <title>Novel species of the genus Variovorax.</title>
        <authorList>
            <person name="Liu Q."/>
            <person name="Xin Y.-H."/>
        </authorList>
    </citation>
    <scope>NUCLEOTIDE SEQUENCE [LARGE SCALE GENOMIC DNA]</scope>
    <source>
        <strain evidence="9 10">KACC 18900</strain>
    </source>
</reference>
<organism evidence="9 10">
    <name type="scientific">Variovorax rhizosphaerae</name>
    <dbReference type="NCBI Taxonomy" id="1836200"/>
    <lineage>
        <taxon>Bacteria</taxon>
        <taxon>Pseudomonadati</taxon>
        <taxon>Pseudomonadota</taxon>
        <taxon>Betaproteobacteria</taxon>
        <taxon>Burkholderiales</taxon>
        <taxon>Comamonadaceae</taxon>
        <taxon>Variovorax</taxon>
    </lineage>
</organism>
<sequence>MQSGNYAIDGGMIGIGHDEGVSLPAAPVPLTWTAPRRRTRKKPWLRRHARPIVAVLLMLIVLSPFLWLVQLAFKPAADIFEDSLLFVPTLDSFRSLLQGNFLKSFGNSLLVSTLSTGMSLLIGVPAAYALTRWQFKGRDRIALWILVTRMAPPIAFTIPFFLAYQYLGLQDTVIGLAIVYLTFNLAIVIWLMQTFFEAVPVALEEAAWIDGCGIWQAFWRITLPLTAPGLAATAVLCFIFSWNDFFYALILTRTNAITAPVAIVNFLQYEGWEWTKIAASGTLVMFPVIVFTVLVRTYLVRGLTAGGVKD</sequence>
<gene>
    <name evidence="9" type="ORF">WKW82_03080</name>
</gene>
<dbReference type="InterPro" id="IPR050901">
    <property type="entry name" value="BP-dep_ABC_trans_perm"/>
</dbReference>
<comment type="similarity">
    <text evidence="7">Belongs to the binding-protein-dependent transport system permease family.</text>
</comment>
<dbReference type="Pfam" id="PF00528">
    <property type="entry name" value="BPD_transp_1"/>
    <property type="match status" value="1"/>
</dbReference>
<evidence type="ECO:0000259" key="8">
    <source>
        <dbReference type="PROSITE" id="PS50928"/>
    </source>
</evidence>
<evidence type="ECO:0000256" key="3">
    <source>
        <dbReference type="ARBA" id="ARBA00022475"/>
    </source>
</evidence>
<comment type="subcellular location">
    <subcellularLocation>
        <location evidence="1 7">Cell membrane</location>
        <topology evidence="1 7">Multi-pass membrane protein</topology>
    </subcellularLocation>
</comment>
<dbReference type="EMBL" id="JBBKZT010000001">
    <property type="protein sequence ID" value="MEJ8845610.1"/>
    <property type="molecule type" value="Genomic_DNA"/>
</dbReference>
<feature type="transmembrane region" description="Helical" evidence="7">
    <location>
        <begin position="277"/>
        <end position="299"/>
    </location>
</feature>
<evidence type="ECO:0000256" key="7">
    <source>
        <dbReference type="RuleBase" id="RU363032"/>
    </source>
</evidence>
<dbReference type="CDD" id="cd06261">
    <property type="entry name" value="TM_PBP2"/>
    <property type="match status" value="1"/>
</dbReference>
<proteinExistence type="inferred from homology"/>
<evidence type="ECO:0000313" key="9">
    <source>
        <dbReference type="EMBL" id="MEJ8845610.1"/>
    </source>
</evidence>
<dbReference type="RefSeq" id="WP_340340767.1">
    <property type="nucleotide sequence ID" value="NZ_JBBKZT010000001.1"/>
</dbReference>
<evidence type="ECO:0000256" key="1">
    <source>
        <dbReference type="ARBA" id="ARBA00004651"/>
    </source>
</evidence>
<keyword evidence="5 7" id="KW-1133">Transmembrane helix</keyword>
<accession>A0ABU8WDN7</accession>
<dbReference type="PANTHER" id="PTHR32243:SF18">
    <property type="entry name" value="INNER MEMBRANE ABC TRANSPORTER PERMEASE PROTEIN YCJP"/>
    <property type="match status" value="1"/>
</dbReference>
<dbReference type="PROSITE" id="PS50928">
    <property type="entry name" value="ABC_TM1"/>
    <property type="match status" value="1"/>
</dbReference>
<dbReference type="Gene3D" id="1.10.3720.10">
    <property type="entry name" value="MetI-like"/>
    <property type="match status" value="1"/>
</dbReference>
<comment type="caution">
    <text evidence="9">The sequence shown here is derived from an EMBL/GenBank/DDBJ whole genome shotgun (WGS) entry which is preliminary data.</text>
</comment>
<keyword evidence="6 7" id="KW-0472">Membrane</keyword>
<dbReference type="SUPFAM" id="SSF161098">
    <property type="entry name" value="MetI-like"/>
    <property type="match status" value="1"/>
</dbReference>
<evidence type="ECO:0000256" key="4">
    <source>
        <dbReference type="ARBA" id="ARBA00022692"/>
    </source>
</evidence>
<dbReference type="InterPro" id="IPR035906">
    <property type="entry name" value="MetI-like_sf"/>
</dbReference>
<evidence type="ECO:0000256" key="2">
    <source>
        <dbReference type="ARBA" id="ARBA00022448"/>
    </source>
</evidence>
<protein>
    <submittedName>
        <fullName evidence="9">Carbohydrate ABC transporter permease</fullName>
    </submittedName>
</protein>